<keyword evidence="9" id="KW-1185">Reference proteome</keyword>
<keyword evidence="6" id="KW-0663">Pyridoxal phosphate</keyword>
<comment type="cofactor">
    <cofactor evidence="1">
        <name>pyridoxal 5'-phosphate</name>
        <dbReference type="ChEBI" id="CHEBI:597326"/>
    </cofactor>
</comment>
<evidence type="ECO:0000313" key="8">
    <source>
        <dbReference type="EMBL" id="SFB90810.1"/>
    </source>
</evidence>
<evidence type="ECO:0000256" key="1">
    <source>
        <dbReference type="ARBA" id="ARBA00001933"/>
    </source>
</evidence>
<dbReference type="OrthoDB" id="9766445at2"/>
<dbReference type="InterPro" id="IPR015421">
    <property type="entry name" value="PyrdxlP-dep_Trfase_major"/>
</dbReference>
<dbReference type="InterPro" id="IPR000796">
    <property type="entry name" value="Asp_trans"/>
</dbReference>
<dbReference type="Pfam" id="PF00155">
    <property type="entry name" value="Aminotran_1_2"/>
    <property type="match status" value="1"/>
</dbReference>
<comment type="similarity">
    <text evidence="2">Belongs to the class-I pyridoxal-phosphate-dependent aminotransferase family.</text>
</comment>
<dbReference type="EMBL" id="FOLH01000001">
    <property type="protein sequence ID" value="SFB90810.1"/>
    <property type="molecule type" value="Genomic_DNA"/>
</dbReference>
<gene>
    <name evidence="8" type="ORF">SAMN05660443_0865</name>
</gene>
<dbReference type="GO" id="GO:0005829">
    <property type="term" value="C:cytosol"/>
    <property type="evidence" value="ECO:0007669"/>
    <property type="project" value="TreeGrafter"/>
</dbReference>
<organism evidence="8 9">
    <name type="scientific">Marinospirillum celere</name>
    <dbReference type="NCBI Taxonomy" id="1122252"/>
    <lineage>
        <taxon>Bacteria</taxon>
        <taxon>Pseudomonadati</taxon>
        <taxon>Pseudomonadota</taxon>
        <taxon>Gammaproteobacteria</taxon>
        <taxon>Oceanospirillales</taxon>
        <taxon>Oceanospirillaceae</taxon>
        <taxon>Marinospirillum</taxon>
    </lineage>
</organism>
<dbReference type="GO" id="GO:0004838">
    <property type="term" value="F:L-tyrosine-2-oxoglutarate transaminase activity"/>
    <property type="evidence" value="ECO:0007669"/>
    <property type="project" value="TreeGrafter"/>
</dbReference>
<evidence type="ECO:0000256" key="3">
    <source>
        <dbReference type="ARBA" id="ARBA00011738"/>
    </source>
</evidence>
<dbReference type="Proteomes" id="UP000199058">
    <property type="component" value="Unassembled WGS sequence"/>
</dbReference>
<dbReference type="RefSeq" id="WP_091959619.1">
    <property type="nucleotide sequence ID" value="NZ_FOLH01000001.1"/>
</dbReference>
<proteinExistence type="inferred from homology"/>
<dbReference type="PANTHER" id="PTHR11879">
    <property type="entry name" value="ASPARTATE AMINOTRANSFERASE"/>
    <property type="match status" value="1"/>
</dbReference>
<reference evidence="8 9" key="1">
    <citation type="submission" date="2016-10" db="EMBL/GenBank/DDBJ databases">
        <authorList>
            <person name="de Groot N.N."/>
        </authorList>
    </citation>
    <scope>NUCLEOTIDE SEQUENCE [LARGE SCALE GENOMIC DNA]</scope>
    <source>
        <strain evidence="8 9">DSM 18438</strain>
    </source>
</reference>
<dbReference type="InterPro" id="IPR004839">
    <property type="entry name" value="Aminotransferase_I/II_large"/>
</dbReference>
<dbReference type="GO" id="GO:0042802">
    <property type="term" value="F:identical protein binding"/>
    <property type="evidence" value="ECO:0007669"/>
    <property type="project" value="TreeGrafter"/>
</dbReference>
<dbReference type="Gene3D" id="3.40.640.10">
    <property type="entry name" value="Type I PLP-dependent aspartate aminotransferase-like (Major domain)"/>
    <property type="match status" value="1"/>
</dbReference>
<dbReference type="InterPro" id="IPR015422">
    <property type="entry name" value="PyrdxlP-dep_Trfase_small"/>
</dbReference>
<dbReference type="GO" id="GO:0004069">
    <property type="term" value="F:L-aspartate:2-oxoglutarate aminotransferase activity"/>
    <property type="evidence" value="ECO:0007669"/>
    <property type="project" value="TreeGrafter"/>
</dbReference>
<dbReference type="GO" id="GO:0030170">
    <property type="term" value="F:pyridoxal phosphate binding"/>
    <property type="evidence" value="ECO:0007669"/>
    <property type="project" value="InterPro"/>
</dbReference>
<dbReference type="PRINTS" id="PR00799">
    <property type="entry name" value="TRANSAMINASE"/>
</dbReference>
<name>A0A1I1F0V8_9GAMM</name>
<dbReference type="PANTHER" id="PTHR11879:SF22">
    <property type="entry name" value="ASPARTATE AMINOTRANSFERASE, MITOCHONDRIAL"/>
    <property type="match status" value="1"/>
</dbReference>
<dbReference type="FunFam" id="3.40.640.10:FF:000066">
    <property type="entry name" value="Aspartate aminotransferase"/>
    <property type="match status" value="1"/>
</dbReference>
<comment type="subunit">
    <text evidence="3">Homodimer.</text>
</comment>
<evidence type="ECO:0000256" key="6">
    <source>
        <dbReference type="ARBA" id="ARBA00022898"/>
    </source>
</evidence>
<dbReference type="STRING" id="1122252.SAMN05660443_0865"/>
<keyword evidence="5 8" id="KW-0808">Transferase</keyword>
<dbReference type="Gene3D" id="3.90.1150.10">
    <property type="entry name" value="Aspartate Aminotransferase, domain 1"/>
    <property type="match status" value="1"/>
</dbReference>
<dbReference type="NCBIfam" id="NF006719">
    <property type="entry name" value="PRK09257.1"/>
    <property type="match status" value="1"/>
</dbReference>
<protein>
    <submittedName>
        <fullName evidence="8">Aspartate aminotransferase</fullName>
    </submittedName>
</protein>
<keyword evidence="4 8" id="KW-0032">Aminotransferase</keyword>
<dbReference type="AlphaFoldDB" id="A0A1I1F0V8"/>
<dbReference type="GO" id="GO:0033585">
    <property type="term" value="P:L-phenylalanine biosynthetic process from chorismate via phenylpyruvate"/>
    <property type="evidence" value="ECO:0007669"/>
    <property type="project" value="TreeGrafter"/>
</dbReference>
<sequence length="399" mass="44046">MFEHLKAKPADPILRLMQEFREDSHPQKVDLGVGVYKDEQGHTPLMQAVDRAQRILVESELTKSYIGPPGSPLFNDQITQLVLGNGLATKLKERLAVAQTPGGCGALRMAAEFIKSCQPTARVWVSDPTWANHVPLLGGAGLPLETYPYYDQQTGGVRFDAMMETLKKSARAGDLVLLHGCCHNPSGADLNSKQWQEITEFCLDKGVVPFVDMAYQGLGQGLNEDALGVRYLFNAVPEALLATSCSKNFGLYRERTGALMLLSAKAEQTPATASELFTRIRSHYSMPPAHGASVVETILMNSQLAELWQSELNAMRKRIQTLRLQLNQGLKARGVDRDFSFIERQQGMFSFLGISPEQVNQLRKDFSIYMVESSRINLAGLSAHNLDYVCDGIASILKG</sequence>
<evidence type="ECO:0000259" key="7">
    <source>
        <dbReference type="Pfam" id="PF00155"/>
    </source>
</evidence>
<evidence type="ECO:0000256" key="2">
    <source>
        <dbReference type="ARBA" id="ARBA00007441"/>
    </source>
</evidence>
<dbReference type="InterPro" id="IPR015424">
    <property type="entry name" value="PyrdxlP-dep_Trfase"/>
</dbReference>
<evidence type="ECO:0000256" key="5">
    <source>
        <dbReference type="ARBA" id="ARBA00022679"/>
    </source>
</evidence>
<dbReference type="SUPFAM" id="SSF53383">
    <property type="entry name" value="PLP-dependent transferases"/>
    <property type="match status" value="1"/>
</dbReference>
<feature type="domain" description="Aminotransferase class I/classII large" evidence="7">
    <location>
        <begin position="27"/>
        <end position="393"/>
    </location>
</feature>
<evidence type="ECO:0000313" key="9">
    <source>
        <dbReference type="Proteomes" id="UP000199058"/>
    </source>
</evidence>
<dbReference type="CDD" id="cd00609">
    <property type="entry name" value="AAT_like"/>
    <property type="match status" value="1"/>
</dbReference>
<evidence type="ECO:0000256" key="4">
    <source>
        <dbReference type="ARBA" id="ARBA00022576"/>
    </source>
</evidence>
<accession>A0A1I1F0V8</accession>